<gene>
    <name evidence="24" type="primary">RIO1</name>
    <name evidence="24" type="ORF">EIP91_006571</name>
</gene>
<dbReference type="Gene3D" id="1.10.510.10">
    <property type="entry name" value="Transferase(Phosphotransferase) domain 1"/>
    <property type="match status" value="1"/>
</dbReference>
<dbReference type="GO" id="GO:0046872">
    <property type="term" value="F:metal ion binding"/>
    <property type="evidence" value="ECO:0007669"/>
    <property type="project" value="UniProtKB-KW"/>
</dbReference>
<evidence type="ECO:0000256" key="18">
    <source>
        <dbReference type="ARBA" id="ARBA00068838"/>
    </source>
</evidence>
<evidence type="ECO:0000256" key="19">
    <source>
        <dbReference type="PIRSR" id="PIRSR038147-1"/>
    </source>
</evidence>
<dbReference type="CDD" id="cd05147">
    <property type="entry name" value="RIO1_euk"/>
    <property type="match status" value="1"/>
</dbReference>
<evidence type="ECO:0000256" key="16">
    <source>
        <dbReference type="ARBA" id="ARBA00047899"/>
    </source>
</evidence>
<feature type="binding site" evidence="20">
    <location>
        <position position="320"/>
    </location>
    <ligand>
        <name>ATP</name>
        <dbReference type="ChEBI" id="CHEBI:30616"/>
    </ligand>
</feature>
<feature type="binding site" evidence="21">
    <location>
        <position position="372"/>
    </location>
    <ligand>
        <name>Mg(2+)</name>
        <dbReference type="ChEBI" id="CHEBI:18420"/>
    </ligand>
</feature>
<sequence>MPVAVDLPVADGQFDDAPEDQSPVPPLDTVNAADPREGHHYIDEELLEWSEDSEEDEEDEHELEEDDLEAAAYETLRAEDEDWERTERDFTKQYNRLKQHVAVRTGAAQGVLQSNTSAGRSAVAALPALNRPRPSKPTAPNTDAKVQNANDKTENQLQALSKYSSRLRNLDMPYELGVGVNRKGPSATANQKDKSDRATNEQVLDPRTRIILFKMIGRGLLFEVNGCVSTGKEANVYHAITPDRKHLALKIYKTSILVFKDRDRYVSGEYRFRRGYSRHNPRKMVRVWAEKEMRNLKRLKAAGLRCPEAVEVRENVLVMGFIGDSDGWASPRLKDASIPAAVISDLYAELLIMVRTMFHDCKLVHADLSEYNILYHVEPPAASTTDAVSSTSEPSENTTTDTTAEDQQHTEPHGHLYIIDVSQSVEQDHPHAFDFLRSDLKNVEDFFSKRGVKCLSLRRSFEFVTTPDLSGDASAEDVLQRWIQEDDQDGGVEGEDSGVSNGNDDSVFMQSYIPRTLNEVYDPERDVGALQRGEGEKLIYKDTIGIVARAPADEEEGSAAQAKVRFSEGVVADEHENASERSGEDEDDEEGDSEEEEGEDGYQERKPRGHRHEDKDAKKERKKATKEEAREKRKHKLPKAEKKRKIKNSARGK</sequence>
<keyword evidence="14 20" id="KW-0067">ATP-binding</keyword>
<organism evidence="24 25">
    <name type="scientific">Steccherinum ochraceum</name>
    <dbReference type="NCBI Taxonomy" id="92696"/>
    <lineage>
        <taxon>Eukaryota</taxon>
        <taxon>Fungi</taxon>
        <taxon>Dikarya</taxon>
        <taxon>Basidiomycota</taxon>
        <taxon>Agaricomycotina</taxon>
        <taxon>Agaricomycetes</taxon>
        <taxon>Polyporales</taxon>
        <taxon>Steccherinaceae</taxon>
        <taxon>Steccherinum</taxon>
    </lineage>
</organism>
<dbReference type="InterPro" id="IPR018935">
    <property type="entry name" value="RIO_kinase_CS"/>
</dbReference>
<feature type="active site" description="Proton acceptor" evidence="19">
    <location>
        <position position="367"/>
    </location>
</feature>
<dbReference type="EMBL" id="RWJN01000353">
    <property type="protein sequence ID" value="TCD62678.1"/>
    <property type="molecule type" value="Genomic_DNA"/>
</dbReference>
<feature type="domain" description="RIO kinase" evidence="23">
    <location>
        <begin position="193"/>
        <end position="466"/>
    </location>
</feature>
<dbReference type="InterPro" id="IPR018934">
    <property type="entry name" value="RIO_dom"/>
</dbReference>
<comment type="catalytic activity">
    <reaction evidence="17">
        <text>L-seryl-[protein] + ATP = O-phospho-L-seryl-[protein] + ADP + H(+)</text>
        <dbReference type="Rhea" id="RHEA:17989"/>
        <dbReference type="Rhea" id="RHEA-COMP:9863"/>
        <dbReference type="Rhea" id="RHEA-COMP:11604"/>
        <dbReference type="ChEBI" id="CHEBI:15378"/>
        <dbReference type="ChEBI" id="CHEBI:29999"/>
        <dbReference type="ChEBI" id="CHEBI:30616"/>
        <dbReference type="ChEBI" id="CHEBI:83421"/>
        <dbReference type="ChEBI" id="CHEBI:456216"/>
        <dbReference type="EC" id="2.7.11.1"/>
    </reaction>
</comment>
<evidence type="ECO:0000256" key="15">
    <source>
        <dbReference type="ARBA" id="ARBA00022842"/>
    </source>
</evidence>
<dbReference type="PANTHER" id="PTHR45723">
    <property type="entry name" value="SERINE/THREONINE-PROTEIN KINASE RIO1"/>
    <property type="match status" value="1"/>
</dbReference>
<feature type="compositionally biased region" description="Polar residues" evidence="22">
    <location>
        <begin position="138"/>
        <end position="155"/>
    </location>
</feature>
<evidence type="ECO:0000259" key="23">
    <source>
        <dbReference type="SMART" id="SM00090"/>
    </source>
</evidence>
<evidence type="ECO:0000256" key="8">
    <source>
        <dbReference type="ARBA" id="ARBA00022527"/>
    </source>
</evidence>
<evidence type="ECO:0000256" key="2">
    <source>
        <dbReference type="ARBA" id="ARBA00004496"/>
    </source>
</evidence>
<keyword evidence="15" id="KW-0460">Magnesium</keyword>
<evidence type="ECO:0000256" key="10">
    <source>
        <dbReference type="ARBA" id="ARBA00022723"/>
    </source>
</evidence>
<dbReference type="Gene3D" id="3.30.200.20">
    <property type="entry name" value="Phosphorylase Kinase, domain 1"/>
    <property type="match status" value="1"/>
</dbReference>
<evidence type="ECO:0000256" key="21">
    <source>
        <dbReference type="PIRSR" id="PIRSR038147-3"/>
    </source>
</evidence>
<dbReference type="InterPro" id="IPR017407">
    <property type="entry name" value="Ser/Thr_kinase_Rio1"/>
</dbReference>
<feature type="compositionally biased region" description="Acidic residues" evidence="22">
    <location>
        <begin position="44"/>
        <end position="66"/>
    </location>
</feature>
<comment type="catalytic activity">
    <reaction evidence="16">
        <text>L-threonyl-[protein] + ATP = O-phospho-L-threonyl-[protein] + ADP + H(+)</text>
        <dbReference type="Rhea" id="RHEA:46608"/>
        <dbReference type="Rhea" id="RHEA-COMP:11060"/>
        <dbReference type="Rhea" id="RHEA-COMP:11605"/>
        <dbReference type="ChEBI" id="CHEBI:15378"/>
        <dbReference type="ChEBI" id="CHEBI:30013"/>
        <dbReference type="ChEBI" id="CHEBI:30616"/>
        <dbReference type="ChEBI" id="CHEBI:61977"/>
        <dbReference type="ChEBI" id="CHEBI:456216"/>
        <dbReference type="EC" id="2.7.11.1"/>
    </reaction>
</comment>
<feature type="compositionally biased region" description="Basic and acidic residues" evidence="22">
    <location>
        <begin position="602"/>
        <end position="631"/>
    </location>
</feature>
<name>A0A4R0RG51_9APHY</name>
<dbReference type="GO" id="GO:0042254">
    <property type="term" value="P:ribosome biogenesis"/>
    <property type="evidence" value="ECO:0007669"/>
    <property type="project" value="UniProtKB-KW"/>
</dbReference>
<feature type="binding site" evidence="20">
    <location>
        <position position="250"/>
    </location>
    <ligand>
        <name>ATP</name>
        <dbReference type="ChEBI" id="CHEBI:30616"/>
    </ligand>
</feature>
<feature type="region of interest" description="Disordered" evidence="22">
    <location>
        <begin position="177"/>
        <end position="201"/>
    </location>
</feature>
<evidence type="ECO:0000256" key="4">
    <source>
        <dbReference type="ARBA" id="ARBA00012513"/>
    </source>
</evidence>
<dbReference type="PROSITE" id="PS01245">
    <property type="entry name" value="RIO1"/>
    <property type="match status" value="1"/>
</dbReference>
<dbReference type="OrthoDB" id="205248at2759"/>
<evidence type="ECO:0000256" key="11">
    <source>
        <dbReference type="ARBA" id="ARBA00022741"/>
    </source>
</evidence>
<dbReference type="Proteomes" id="UP000292702">
    <property type="component" value="Unassembled WGS sequence"/>
</dbReference>
<evidence type="ECO:0000313" key="24">
    <source>
        <dbReference type="EMBL" id="TCD62678.1"/>
    </source>
</evidence>
<dbReference type="InterPro" id="IPR051272">
    <property type="entry name" value="RIO-type_Ser/Thr_kinase"/>
</dbReference>
<evidence type="ECO:0000256" key="9">
    <source>
        <dbReference type="ARBA" id="ARBA00022679"/>
    </source>
</evidence>
<dbReference type="Pfam" id="PF01163">
    <property type="entry name" value="RIO1"/>
    <property type="match status" value="2"/>
</dbReference>
<evidence type="ECO:0000313" key="25">
    <source>
        <dbReference type="Proteomes" id="UP000292702"/>
    </source>
</evidence>
<feature type="compositionally biased region" description="Acidic residues" evidence="22">
    <location>
        <begin position="487"/>
        <end position="496"/>
    </location>
</feature>
<dbReference type="GO" id="GO:0016787">
    <property type="term" value="F:hydrolase activity"/>
    <property type="evidence" value="ECO:0007669"/>
    <property type="project" value="UniProtKB-KW"/>
</dbReference>
<comment type="subcellular location">
    <subcellularLocation>
        <location evidence="2">Cytoplasm</location>
    </subcellularLocation>
</comment>
<keyword evidence="25" id="KW-1185">Reference proteome</keyword>
<evidence type="ECO:0000256" key="12">
    <source>
        <dbReference type="ARBA" id="ARBA00022777"/>
    </source>
</evidence>
<evidence type="ECO:0000256" key="17">
    <source>
        <dbReference type="ARBA" id="ARBA00048679"/>
    </source>
</evidence>
<dbReference type="SMART" id="SM00090">
    <property type="entry name" value="RIO"/>
    <property type="match status" value="1"/>
</dbReference>
<keyword evidence="8" id="KW-0723">Serine/threonine-protein kinase</keyword>
<feature type="compositionally biased region" description="Acidic residues" evidence="22">
    <location>
        <begin position="583"/>
        <end position="601"/>
    </location>
</feature>
<evidence type="ECO:0000256" key="1">
    <source>
        <dbReference type="ARBA" id="ARBA00001946"/>
    </source>
</evidence>
<evidence type="ECO:0000256" key="20">
    <source>
        <dbReference type="PIRSR" id="PIRSR038147-2"/>
    </source>
</evidence>
<proteinExistence type="inferred from homology"/>
<dbReference type="GO" id="GO:0004674">
    <property type="term" value="F:protein serine/threonine kinase activity"/>
    <property type="evidence" value="ECO:0007669"/>
    <property type="project" value="UniProtKB-KW"/>
</dbReference>
<dbReference type="STRING" id="92696.A0A4R0RG51"/>
<keyword evidence="13" id="KW-0378">Hydrolase</keyword>
<feature type="region of interest" description="Disordered" evidence="22">
    <location>
        <begin position="383"/>
        <end position="410"/>
    </location>
</feature>
<keyword evidence="7" id="KW-0690">Ribosome biogenesis</keyword>
<evidence type="ECO:0000256" key="13">
    <source>
        <dbReference type="ARBA" id="ARBA00022801"/>
    </source>
</evidence>
<feature type="region of interest" description="Disordered" evidence="22">
    <location>
        <begin position="552"/>
        <end position="653"/>
    </location>
</feature>
<feature type="compositionally biased region" description="Basic and acidic residues" evidence="22">
    <location>
        <begin position="191"/>
        <end position="201"/>
    </location>
</feature>
<evidence type="ECO:0000256" key="7">
    <source>
        <dbReference type="ARBA" id="ARBA00022517"/>
    </source>
</evidence>
<dbReference type="GO" id="GO:0005737">
    <property type="term" value="C:cytoplasm"/>
    <property type="evidence" value="ECO:0007669"/>
    <property type="project" value="UniProtKB-SubCell"/>
</dbReference>
<feature type="region of interest" description="Disordered" evidence="22">
    <location>
        <begin position="125"/>
        <end position="155"/>
    </location>
</feature>
<protein>
    <recommendedName>
        <fullName evidence="5">Serine/threonine-protein kinase RIO1</fullName>
        <ecNumber evidence="4">2.7.11.1</ecNumber>
    </recommendedName>
    <alternativeName>
        <fullName evidence="18">Serine/threonine-protein kinase rio1</fullName>
    </alternativeName>
</protein>
<feature type="active site" description="4-aspartylphosphate intermediate" evidence="19">
    <location>
        <position position="420"/>
    </location>
</feature>
<evidence type="ECO:0000256" key="5">
    <source>
        <dbReference type="ARBA" id="ARBA00016038"/>
    </source>
</evidence>
<dbReference type="AlphaFoldDB" id="A0A4R0RG51"/>
<feature type="region of interest" description="Disordered" evidence="22">
    <location>
        <begin position="1"/>
        <end position="66"/>
    </location>
</feature>
<dbReference type="GO" id="GO:0005524">
    <property type="term" value="F:ATP binding"/>
    <property type="evidence" value="ECO:0007669"/>
    <property type="project" value="UniProtKB-KW"/>
</dbReference>
<evidence type="ECO:0000256" key="14">
    <source>
        <dbReference type="ARBA" id="ARBA00022840"/>
    </source>
</evidence>
<dbReference type="InterPro" id="IPR011009">
    <property type="entry name" value="Kinase-like_dom_sf"/>
</dbReference>
<keyword evidence="12 24" id="KW-0418">Kinase</keyword>
<keyword evidence="11 20" id="KW-0547">Nucleotide-binding</keyword>
<dbReference type="EC" id="2.7.11.1" evidence="4"/>
<keyword evidence="6" id="KW-0963">Cytoplasm</keyword>
<dbReference type="FunFam" id="3.30.200.20:FF:000148">
    <property type="entry name" value="Serine/threonine-protein kinase RIO1"/>
    <property type="match status" value="1"/>
</dbReference>
<keyword evidence="10" id="KW-0479">Metal-binding</keyword>
<comment type="similarity">
    <text evidence="3">Belongs to the protein kinase superfamily. RIO-type Ser/Thr kinase family.</text>
</comment>
<evidence type="ECO:0000256" key="22">
    <source>
        <dbReference type="SAM" id="MobiDB-lite"/>
    </source>
</evidence>
<feature type="compositionally biased region" description="Low complexity" evidence="22">
    <location>
        <begin position="383"/>
        <end position="402"/>
    </location>
</feature>
<accession>A0A4R0RG51</accession>
<evidence type="ECO:0000256" key="3">
    <source>
        <dbReference type="ARBA" id="ARBA00009196"/>
    </source>
</evidence>
<dbReference type="PIRSF" id="PIRSF038147">
    <property type="entry name" value="Ser/Thr_PK_RIO1"/>
    <property type="match status" value="1"/>
</dbReference>
<comment type="caution">
    <text evidence="24">The sequence shown here is derived from an EMBL/GenBank/DDBJ whole genome shotgun (WGS) entry which is preliminary data.</text>
</comment>
<reference evidence="24 25" key="1">
    <citation type="submission" date="2018-11" db="EMBL/GenBank/DDBJ databases">
        <title>Genome assembly of Steccherinum ochraceum LE-BIN_3174, the white-rot fungus of the Steccherinaceae family (The Residual Polyporoid clade, Polyporales, Basidiomycota).</title>
        <authorList>
            <person name="Fedorova T.V."/>
            <person name="Glazunova O.A."/>
            <person name="Landesman E.O."/>
            <person name="Moiseenko K.V."/>
            <person name="Psurtseva N.V."/>
            <person name="Savinova O.S."/>
            <person name="Shakhova N.V."/>
            <person name="Tyazhelova T.V."/>
            <person name="Vasina D.V."/>
        </authorList>
    </citation>
    <scope>NUCLEOTIDE SEQUENCE [LARGE SCALE GENOMIC DNA]</scope>
    <source>
        <strain evidence="24 25">LE-BIN_3174</strain>
    </source>
</reference>
<feature type="binding site" evidence="21">
    <location>
        <position position="420"/>
    </location>
    <ligand>
        <name>Mg(2+)</name>
        <dbReference type="ChEBI" id="CHEBI:18420"/>
    </ligand>
</feature>
<feature type="compositionally biased region" description="Basic and acidic residues" evidence="22">
    <location>
        <begin position="572"/>
        <end position="582"/>
    </location>
</feature>
<feature type="binding site" evidence="20">
    <location>
        <position position="322"/>
    </location>
    <ligand>
        <name>ATP</name>
        <dbReference type="ChEBI" id="CHEBI:30616"/>
    </ligand>
</feature>
<feature type="compositionally biased region" description="Basic and acidic residues" evidence="22">
    <location>
        <begin position="34"/>
        <end position="43"/>
    </location>
</feature>
<feature type="region of interest" description="Disordered" evidence="22">
    <location>
        <begin position="487"/>
        <end position="507"/>
    </location>
</feature>
<evidence type="ECO:0000256" key="6">
    <source>
        <dbReference type="ARBA" id="ARBA00022490"/>
    </source>
</evidence>
<feature type="compositionally biased region" description="Basic residues" evidence="22">
    <location>
        <begin position="632"/>
        <end position="653"/>
    </location>
</feature>
<comment type="cofactor">
    <cofactor evidence="1 21">
        <name>Mg(2+)</name>
        <dbReference type="ChEBI" id="CHEBI:18420"/>
    </cofactor>
</comment>
<dbReference type="InterPro" id="IPR000687">
    <property type="entry name" value="RIO_kinase"/>
</dbReference>
<dbReference type="SUPFAM" id="SSF56112">
    <property type="entry name" value="Protein kinase-like (PK-like)"/>
    <property type="match status" value="1"/>
</dbReference>
<keyword evidence="9" id="KW-0808">Transferase</keyword>